<dbReference type="AlphaFoldDB" id="D7DS18"/>
<evidence type="ECO:0000256" key="1">
    <source>
        <dbReference type="SAM" id="Phobius"/>
    </source>
</evidence>
<dbReference type="HOGENOM" id="CLU_1700318_0_0_2"/>
<evidence type="ECO:0008006" key="4">
    <source>
        <dbReference type="Google" id="ProtNLM"/>
    </source>
</evidence>
<evidence type="ECO:0000313" key="2">
    <source>
        <dbReference type="EMBL" id="ADI35928.1"/>
    </source>
</evidence>
<keyword evidence="1" id="KW-1133">Transmembrane helix</keyword>
<dbReference type="Proteomes" id="UP000007722">
    <property type="component" value="Chromosome"/>
</dbReference>
<keyword evidence="3" id="KW-1185">Reference proteome</keyword>
<feature type="transmembrane region" description="Helical" evidence="1">
    <location>
        <begin position="12"/>
        <end position="33"/>
    </location>
</feature>
<protein>
    <recommendedName>
        <fullName evidence="4">Nucleic acid binding OB-fold tRNA/helicase-type</fullName>
    </recommendedName>
</protein>
<accession>D7DS18</accession>
<dbReference type="eggNOG" id="arCOG09465">
    <property type="taxonomic scope" value="Archaea"/>
</dbReference>
<name>D7DS18_METV3</name>
<sequence>MDLPKNNVFKLLGLLLIILIIAGGIITLSTGYLTISADEDEESAYKISEIKKQALNVNYTDLCEHNEEYVDKIIHFEGKIIKVNESNNIVYLTMATKKDTSGNYGDNIIEVWGRDNKFAQNSIVNVYGTYMGLKWAGADYENETIPSIHSIVIE</sequence>
<evidence type="ECO:0000313" key="3">
    <source>
        <dbReference type="Proteomes" id="UP000007722"/>
    </source>
</evidence>
<dbReference type="KEGG" id="mvo:Mvol_0268"/>
<keyword evidence="1" id="KW-0812">Transmembrane</keyword>
<keyword evidence="1" id="KW-0472">Membrane</keyword>
<organism evidence="2 3">
    <name type="scientific">Methanococcus voltae (strain ATCC BAA-1334 / A3)</name>
    <dbReference type="NCBI Taxonomy" id="456320"/>
    <lineage>
        <taxon>Archaea</taxon>
        <taxon>Methanobacteriati</taxon>
        <taxon>Methanobacteriota</taxon>
        <taxon>Methanomada group</taxon>
        <taxon>Methanococci</taxon>
        <taxon>Methanococcales</taxon>
        <taxon>Methanococcaceae</taxon>
        <taxon>Methanococcus</taxon>
    </lineage>
</organism>
<dbReference type="InParanoid" id="D7DS18"/>
<proteinExistence type="predicted"/>
<gene>
    <name evidence="2" type="ordered locus">Mvol_0268</name>
</gene>
<dbReference type="EMBL" id="CP002057">
    <property type="protein sequence ID" value="ADI35928.1"/>
    <property type="molecule type" value="Genomic_DNA"/>
</dbReference>
<reference evidence="2 3" key="1">
    <citation type="submission" date="2010-05" db="EMBL/GenBank/DDBJ databases">
        <title>Complete sequence of Methanococcus voltae A3.</title>
        <authorList>
            <consortium name="US DOE Joint Genome Institute"/>
            <person name="Lucas S."/>
            <person name="Copeland A."/>
            <person name="Lapidus A."/>
            <person name="Cheng J.-F."/>
            <person name="Bruce D."/>
            <person name="Goodwin L."/>
            <person name="Pitluck S."/>
            <person name="Lowry S."/>
            <person name="Clum A."/>
            <person name="Land M."/>
            <person name="Hauser L."/>
            <person name="Kyrpides N."/>
            <person name="Mikhailova N."/>
            <person name="Whitman W.B."/>
            <person name="Woyke T."/>
        </authorList>
    </citation>
    <scope>NUCLEOTIDE SEQUENCE [LARGE SCALE GENOMIC DNA]</scope>
    <source>
        <strain evidence="3">ATCC BAA-1334 / A3</strain>
    </source>
</reference>
<dbReference type="OrthoDB" id="62133at2157"/>